<gene>
    <name evidence="2" type="ORF">I4Q42_05190</name>
</gene>
<dbReference type="Proteomes" id="UP000639859">
    <property type="component" value="Unassembled WGS sequence"/>
</dbReference>
<keyword evidence="3" id="KW-1185">Reference proteome</keyword>
<dbReference type="InterPro" id="IPR036629">
    <property type="entry name" value="YjbJ_sf"/>
</dbReference>
<organism evidence="2 3">
    <name type="scientific">Caulobacter hibisci</name>
    <dbReference type="NCBI Taxonomy" id="2035993"/>
    <lineage>
        <taxon>Bacteria</taxon>
        <taxon>Pseudomonadati</taxon>
        <taxon>Pseudomonadota</taxon>
        <taxon>Alphaproteobacteria</taxon>
        <taxon>Caulobacterales</taxon>
        <taxon>Caulobacteraceae</taxon>
        <taxon>Caulobacter</taxon>
    </lineage>
</organism>
<feature type="region of interest" description="Disordered" evidence="1">
    <location>
        <begin position="1"/>
        <end position="20"/>
    </location>
</feature>
<name>A0ABS0STW0_9CAUL</name>
<dbReference type="SUPFAM" id="SSF69047">
    <property type="entry name" value="Hypothetical protein YjbJ"/>
    <property type="match status" value="1"/>
</dbReference>
<accession>A0ABS0STW0</accession>
<protein>
    <submittedName>
        <fullName evidence="2">CsbD family protein</fullName>
    </submittedName>
</protein>
<comment type="caution">
    <text evidence="2">The sequence shown here is derived from an EMBL/GenBank/DDBJ whole genome shotgun (WGS) entry which is preliminary data.</text>
</comment>
<evidence type="ECO:0000313" key="3">
    <source>
        <dbReference type="Proteomes" id="UP000639859"/>
    </source>
</evidence>
<proteinExistence type="predicted"/>
<dbReference type="EMBL" id="JADWOX010000002">
    <property type="protein sequence ID" value="MBI1683059.1"/>
    <property type="molecule type" value="Genomic_DNA"/>
</dbReference>
<sequence length="62" mass="6377">MLGLSACDKDAGKTQKTTGKVESAVGTITGDKELKKEGKKDKVVGGVRSGDLEGAVKDAKKN</sequence>
<reference evidence="2 3" key="1">
    <citation type="submission" date="2020-11" db="EMBL/GenBank/DDBJ databases">
        <title>genome sequence of strain KACC 18849.</title>
        <authorList>
            <person name="Gao J."/>
            <person name="Zhang X."/>
        </authorList>
    </citation>
    <scope>NUCLEOTIDE SEQUENCE [LARGE SCALE GENOMIC DNA]</scope>
    <source>
        <strain evidence="2 3">KACC 18849</strain>
    </source>
</reference>
<evidence type="ECO:0000313" key="2">
    <source>
        <dbReference type="EMBL" id="MBI1683059.1"/>
    </source>
</evidence>
<evidence type="ECO:0000256" key="1">
    <source>
        <dbReference type="SAM" id="MobiDB-lite"/>
    </source>
</evidence>